<keyword evidence="1" id="KW-0378">Hydrolase</keyword>
<sequence length="646" mass="74507">MTHTDDLISTLKSLFGFESFRPGQKESIERILAGKSVLSIFPTGSGKSLCYQLPAMLLPGITVVVSPLIALIDDQLSFLHSHQIPSVKIDSTLTLPQAQQIKQELVDKKHKILFVSVERFKNERFRRFLHTLDLSMLVVDEAHCISEWGHNFRPDYIKLPDYQKEFQFPQVLLLTATAPKVVQKDICQRFSIESNDVISTGFYRKNLNIHVQGTTLDQKFNQLDKLIARSPKSPSIVYVTLQDTALTVATKLVEKGYNARPYHAGLSTETRIETQQRFMENKLDIVVATIAFGMGIDKSNIRRVIHYDLPKSLEGLSQEIGRAGRDGETSDCTILGNLDEIQTLENFVYGDTPDKEALQNLIETILSSEDSWEVSIYHASIRHNIRQLPFKTALVYLEALGVITPSHSYYSSYRFKTIASPQEVISHFKGERVNFIKSIFTHSDKARVWYDVNFEKIQKTSPSSDRQRVVNALDYFAEKGWIILETKKNMEVYHVHPKAEQDIHMLTDHLYKLYKNKEKGELFRINQVVELISSKECLYHQLTQYFGQETSWNSCGHCSNCLETTIHIPQRETHENFEMYEYDKIKEEFLGQYKSNMSIHDFTCYLCGISSPRLSKYRVKKLSMWNKLSDYRFASVTQWIKDNEAN</sequence>
<accession>A0AC61NFQ2</accession>
<dbReference type="EC" id="3.6.4.12" evidence="1"/>
<dbReference type="Proteomes" id="UP000826212">
    <property type="component" value="Chromosome"/>
</dbReference>
<organism evidence="1 2">
    <name type="scientific">Halosquirtibacter laminarini</name>
    <dbReference type="NCBI Taxonomy" id="3374600"/>
    <lineage>
        <taxon>Bacteria</taxon>
        <taxon>Pseudomonadati</taxon>
        <taxon>Bacteroidota</taxon>
        <taxon>Bacteroidia</taxon>
        <taxon>Marinilabiliales</taxon>
        <taxon>Prolixibacteraceae</taxon>
        <taxon>Halosquirtibacter</taxon>
    </lineage>
</organism>
<keyword evidence="1" id="KW-0547">Nucleotide-binding</keyword>
<name>A0AC61NFQ2_9BACT</name>
<gene>
    <name evidence="1" type="ORF">K4L44_00910</name>
</gene>
<dbReference type="EMBL" id="CP081303">
    <property type="protein sequence ID" value="QZE14459.1"/>
    <property type="molecule type" value="Genomic_DNA"/>
</dbReference>
<evidence type="ECO:0000313" key="1">
    <source>
        <dbReference type="EMBL" id="QZE14459.1"/>
    </source>
</evidence>
<keyword evidence="2" id="KW-1185">Reference proteome</keyword>
<evidence type="ECO:0000313" key="2">
    <source>
        <dbReference type="Proteomes" id="UP000826212"/>
    </source>
</evidence>
<reference evidence="1" key="1">
    <citation type="submission" date="2021-08" db="EMBL/GenBank/DDBJ databases">
        <title>Novel anaerobic bacterium isolated from sea squirt in East Sea, Republic of Korea.</title>
        <authorList>
            <person name="Nguyen T.H."/>
            <person name="Li Z."/>
            <person name="Lee Y.-J."/>
            <person name="Ko J."/>
            <person name="Kim S.-G."/>
        </authorList>
    </citation>
    <scope>NUCLEOTIDE SEQUENCE</scope>
    <source>
        <strain evidence="1">KCTC 25031</strain>
    </source>
</reference>
<protein>
    <submittedName>
        <fullName evidence="1">RecQ family ATP-dependent DNA helicase</fullName>
        <ecNumber evidence="1">3.6.4.12</ecNumber>
    </submittedName>
</protein>
<proteinExistence type="predicted"/>
<keyword evidence="1" id="KW-0067">ATP-binding</keyword>
<keyword evidence="1" id="KW-0347">Helicase</keyword>